<reference evidence="2" key="1">
    <citation type="submission" date="2016-04" db="EMBL/GenBank/DDBJ databases">
        <title>Fast-growing isolate from the root nodules of Vavilovia formosa.</title>
        <authorList>
            <person name="Kimeklis A."/>
            <person name="Safronova V."/>
            <person name="Belimov A."/>
            <person name="Andronov E."/>
        </authorList>
    </citation>
    <scope>NUCLEOTIDE SEQUENCE [LARGE SCALE GENOMIC DNA]</scope>
    <source>
        <strain evidence="2">Vaf-46</strain>
    </source>
</reference>
<proteinExistence type="predicted"/>
<evidence type="ECO:0000313" key="2">
    <source>
        <dbReference type="EMBL" id="OAP91276.1"/>
    </source>
</evidence>
<organism evidence="2">
    <name type="scientific">Rhizobium leguminosarum</name>
    <dbReference type="NCBI Taxonomy" id="384"/>
    <lineage>
        <taxon>Bacteria</taxon>
        <taxon>Pseudomonadati</taxon>
        <taxon>Pseudomonadota</taxon>
        <taxon>Alphaproteobacteria</taxon>
        <taxon>Hyphomicrobiales</taxon>
        <taxon>Rhizobiaceae</taxon>
        <taxon>Rhizobium/Agrobacterium group</taxon>
        <taxon>Rhizobium</taxon>
    </lineage>
</organism>
<keyword evidence="1" id="KW-1133">Transmembrane helix</keyword>
<sequence length="124" mass="13316">MTALFSTPLIRLVLIVILVIAVLGAAYIGIREIRGMVDDAVELKGNERDAYWTAKIEKANAATNKRAADQAAAVVKIQAVMAEQSRSDQQTLADLRTKNAQLPKGDGKGGRCGLSGDRVRLLPD</sequence>
<name>A0A179BHV1_RHILE</name>
<keyword evidence="1" id="KW-0812">Transmembrane</keyword>
<protein>
    <submittedName>
        <fullName evidence="2">Uncharacterized protein</fullName>
    </submittedName>
</protein>
<comment type="caution">
    <text evidence="2">The sequence shown here is derived from an EMBL/GenBank/DDBJ whole genome shotgun (WGS) entry which is preliminary data.</text>
</comment>
<feature type="transmembrane region" description="Helical" evidence="1">
    <location>
        <begin position="12"/>
        <end position="30"/>
    </location>
</feature>
<dbReference type="AlphaFoldDB" id="A0A179BHV1"/>
<dbReference type="EMBL" id="LWBS01000391">
    <property type="protein sequence ID" value="OAP91276.1"/>
    <property type="molecule type" value="Genomic_DNA"/>
</dbReference>
<keyword evidence="1" id="KW-0472">Membrane</keyword>
<gene>
    <name evidence="2" type="ORF">A4U53_27835</name>
</gene>
<accession>A0A179BHV1</accession>
<evidence type="ECO:0000256" key="1">
    <source>
        <dbReference type="SAM" id="Phobius"/>
    </source>
</evidence>